<dbReference type="GeneID" id="73045312"/>
<dbReference type="Gene3D" id="3.90.1520.10">
    <property type="entry name" value="H-NOX domain"/>
    <property type="match status" value="1"/>
</dbReference>
<name>A0ABD5Q0G4_9EURY</name>
<dbReference type="InterPro" id="IPR011644">
    <property type="entry name" value="Heme_NO-bd"/>
</dbReference>
<dbReference type="InterPro" id="IPR038158">
    <property type="entry name" value="H-NOX_domain_sf"/>
</dbReference>
<evidence type="ECO:0000313" key="2">
    <source>
        <dbReference type="EMBL" id="MFC4824009.1"/>
    </source>
</evidence>
<dbReference type="PANTHER" id="PTHR45655">
    <property type="entry name" value="GUANYLATE CYCLASE SOLUBLE SUBUNIT BETA-2"/>
    <property type="match status" value="1"/>
</dbReference>
<feature type="domain" description="Heme NO-binding" evidence="1">
    <location>
        <begin position="2"/>
        <end position="161"/>
    </location>
</feature>
<gene>
    <name evidence="2" type="ORF">ACFO9K_07020</name>
</gene>
<dbReference type="RefSeq" id="WP_254266907.1">
    <property type="nucleotide sequence ID" value="NZ_CP100400.1"/>
</dbReference>
<organism evidence="2 3">
    <name type="scientific">Halorussus aquaticus</name>
    <dbReference type="NCBI Taxonomy" id="2953748"/>
    <lineage>
        <taxon>Archaea</taxon>
        <taxon>Methanobacteriati</taxon>
        <taxon>Methanobacteriota</taxon>
        <taxon>Stenosarchaea group</taxon>
        <taxon>Halobacteria</taxon>
        <taxon>Halobacteriales</taxon>
        <taxon>Haladaptataceae</taxon>
        <taxon>Halorussus</taxon>
    </lineage>
</organism>
<dbReference type="Pfam" id="PF07700">
    <property type="entry name" value="HNOB"/>
    <property type="match status" value="1"/>
</dbReference>
<dbReference type="Proteomes" id="UP001595945">
    <property type="component" value="Unassembled WGS sequence"/>
</dbReference>
<sequence>MHGIVLKGLKDFVTAEYDREAWRAIQDGAGLEGKVYVPVTEYEDADVLALVEAAADATGEDVPDLLDAFGRFLVPPLVETYGVHVETEWTGLELVANVETYIHEALRAKQLSTYTPPALSAEWVGDDRVAVTYTSERELCALAVGLLRGIESYYDEQYRIEERTCMLDGDDQCEILVTRQ</sequence>
<reference evidence="2 3" key="1">
    <citation type="journal article" date="2019" name="Int. J. Syst. Evol. Microbiol.">
        <title>The Global Catalogue of Microorganisms (GCM) 10K type strain sequencing project: providing services to taxonomists for standard genome sequencing and annotation.</title>
        <authorList>
            <consortium name="The Broad Institute Genomics Platform"/>
            <consortium name="The Broad Institute Genome Sequencing Center for Infectious Disease"/>
            <person name="Wu L."/>
            <person name="Ma J."/>
        </authorList>
    </citation>
    <scope>NUCLEOTIDE SEQUENCE [LARGE SCALE GENOMIC DNA]</scope>
    <source>
        <strain evidence="2 3">XZYJ18</strain>
    </source>
</reference>
<dbReference type="SUPFAM" id="SSF111126">
    <property type="entry name" value="Ligand-binding domain in the NO signalling and Golgi transport"/>
    <property type="match status" value="1"/>
</dbReference>
<protein>
    <submittedName>
        <fullName evidence="2">Heme NO-binding domain-containing protein</fullName>
    </submittedName>
</protein>
<evidence type="ECO:0000259" key="1">
    <source>
        <dbReference type="Pfam" id="PF07700"/>
    </source>
</evidence>
<proteinExistence type="predicted"/>
<dbReference type="InterPro" id="IPR024096">
    <property type="entry name" value="NO_sig/Golgi_transp_ligand-bd"/>
</dbReference>
<dbReference type="EMBL" id="JBHSHT010000001">
    <property type="protein sequence ID" value="MFC4824009.1"/>
    <property type="molecule type" value="Genomic_DNA"/>
</dbReference>
<dbReference type="AlphaFoldDB" id="A0ABD5Q0G4"/>
<keyword evidence="3" id="KW-1185">Reference proteome</keyword>
<comment type="caution">
    <text evidence="2">The sequence shown here is derived from an EMBL/GenBank/DDBJ whole genome shotgun (WGS) entry which is preliminary data.</text>
</comment>
<dbReference type="PANTHER" id="PTHR45655:SF13">
    <property type="entry name" value="SOLUBLE GUANYLATE CYCLASE GCY-32-RELATED"/>
    <property type="match status" value="1"/>
</dbReference>
<accession>A0ABD5Q0G4</accession>
<evidence type="ECO:0000313" key="3">
    <source>
        <dbReference type="Proteomes" id="UP001595945"/>
    </source>
</evidence>